<evidence type="ECO:0000313" key="15">
    <source>
        <dbReference type="Proteomes" id="UP000515679"/>
    </source>
</evidence>
<evidence type="ECO:0000313" key="14">
    <source>
        <dbReference type="EMBL" id="QMV41968.1"/>
    </source>
</evidence>
<dbReference type="Gene3D" id="3.30.450.20">
    <property type="entry name" value="PAS domain"/>
    <property type="match status" value="2"/>
</dbReference>
<evidence type="ECO:0000259" key="13">
    <source>
        <dbReference type="PROSITE" id="PS50885"/>
    </source>
</evidence>
<dbReference type="SMART" id="SM00304">
    <property type="entry name" value="HAMP"/>
    <property type="match status" value="1"/>
</dbReference>
<feature type="transmembrane region" description="Helical" evidence="11">
    <location>
        <begin position="275"/>
        <end position="298"/>
    </location>
</feature>
<evidence type="ECO:0000256" key="3">
    <source>
        <dbReference type="ARBA" id="ARBA00022481"/>
    </source>
</evidence>
<feature type="domain" description="HAMP" evidence="13">
    <location>
        <begin position="299"/>
        <end position="351"/>
    </location>
</feature>
<dbReference type="PANTHER" id="PTHR32089">
    <property type="entry name" value="METHYL-ACCEPTING CHEMOTAXIS PROTEIN MCPB"/>
    <property type="match status" value="1"/>
</dbReference>
<dbReference type="InterPro" id="IPR033479">
    <property type="entry name" value="dCache_1"/>
</dbReference>
<evidence type="ECO:0000256" key="7">
    <source>
        <dbReference type="ARBA" id="ARBA00023136"/>
    </source>
</evidence>
<evidence type="ECO:0000256" key="1">
    <source>
        <dbReference type="ARBA" id="ARBA00004651"/>
    </source>
</evidence>
<evidence type="ECO:0000256" key="11">
    <source>
        <dbReference type="SAM" id="Phobius"/>
    </source>
</evidence>
<dbReference type="FunFam" id="1.10.287.950:FF:000001">
    <property type="entry name" value="Methyl-accepting chemotaxis sensory transducer"/>
    <property type="match status" value="1"/>
</dbReference>
<keyword evidence="5 11" id="KW-0812">Transmembrane</keyword>
<evidence type="ECO:0000256" key="10">
    <source>
        <dbReference type="PROSITE-ProRule" id="PRU00284"/>
    </source>
</evidence>
<keyword evidence="2" id="KW-1003">Cell membrane</keyword>
<evidence type="ECO:0000259" key="12">
    <source>
        <dbReference type="PROSITE" id="PS50111"/>
    </source>
</evidence>
<evidence type="ECO:0000256" key="5">
    <source>
        <dbReference type="ARBA" id="ARBA00022692"/>
    </source>
</evidence>
<evidence type="ECO:0000256" key="9">
    <source>
        <dbReference type="ARBA" id="ARBA00029447"/>
    </source>
</evidence>
<dbReference type="EMBL" id="CP041969">
    <property type="protein sequence ID" value="QMV41968.1"/>
    <property type="molecule type" value="Genomic_DNA"/>
</dbReference>
<dbReference type="InterPro" id="IPR003660">
    <property type="entry name" value="HAMP_dom"/>
</dbReference>
<dbReference type="CDD" id="cd12914">
    <property type="entry name" value="PDC1_DGC_like"/>
    <property type="match status" value="1"/>
</dbReference>
<keyword evidence="6 11" id="KW-1133">Transmembrane helix</keyword>
<dbReference type="CDD" id="cd12912">
    <property type="entry name" value="PDC2_MCP_like"/>
    <property type="match status" value="1"/>
</dbReference>
<dbReference type="GO" id="GO:0005886">
    <property type="term" value="C:plasma membrane"/>
    <property type="evidence" value="ECO:0007669"/>
    <property type="project" value="UniProtKB-SubCell"/>
</dbReference>
<comment type="similarity">
    <text evidence="9">Belongs to the methyl-accepting chemotaxis (MCP) protein family.</text>
</comment>
<keyword evidence="3" id="KW-0488">Methylation</keyword>
<dbReference type="Pfam" id="PF00672">
    <property type="entry name" value="HAMP"/>
    <property type="match status" value="1"/>
</dbReference>
<dbReference type="SMART" id="SM00283">
    <property type="entry name" value="MA"/>
    <property type="match status" value="1"/>
</dbReference>
<dbReference type="AlphaFoldDB" id="A0A7G5BYD4"/>
<dbReference type="CDD" id="cd11386">
    <property type="entry name" value="MCP_signal"/>
    <property type="match status" value="1"/>
</dbReference>
<evidence type="ECO:0000256" key="8">
    <source>
        <dbReference type="ARBA" id="ARBA00023224"/>
    </source>
</evidence>
<evidence type="ECO:0000256" key="6">
    <source>
        <dbReference type="ARBA" id="ARBA00022989"/>
    </source>
</evidence>
<dbReference type="SUPFAM" id="SSF58104">
    <property type="entry name" value="Methyl-accepting chemotaxis protein (MCP) signaling domain"/>
    <property type="match status" value="1"/>
</dbReference>
<protein>
    <submittedName>
        <fullName evidence="14">Methyl-accepting chemotaxis protein</fullName>
    </submittedName>
</protein>
<gene>
    <name evidence="14" type="ORF">FPL14_12785</name>
</gene>
<dbReference type="InterPro" id="IPR029151">
    <property type="entry name" value="Sensor-like_sf"/>
</dbReference>
<dbReference type="SUPFAM" id="SSF103190">
    <property type="entry name" value="Sensory domain-like"/>
    <property type="match status" value="1"/>
</dbReference>
<dbReference type="Pfam" id="PF02743">
    <property type="entry name" value="dCache_1"/>
    <property type="match status" value="1"/>
</dbReference>
<organism evidence="14 15">
    <name type="scientific">Cohnella cholangitidis</name>
    <dbReference type="NCBI Taxonomy" id="2598458"/>
    <lineage>
        <taxon>Bacteria</taxon>
        <taxon>Bacillati</taxon>
        <taxon>Bacillota</taxon>
        <taxon>Bacilli</taxon>
        <taxon>Bacillales</taxon>
        <taxon>Paenibacillaceae</taxon>
        <taxon>Cohnella</taxon>
    </lineage>
</organism>
<sequence length="621" mass="66600">MRRVKVNLSIKSRLIVAFLAILILPCVAIGWFSYQKAATQVENEILANARQGVQITDSQITDFFASVTSDMDYLAGQLRDEMADGEESGQIRAVLDPYKAVHPQFQTVFYGNEDGLIIRSPEQYVEGYDPRERPWYTSAMDNKGKAIINDPHVSATSGQIVVVPSKAISDGRGVVGGNLDISKIAETVNQIRVGEKGYVTILGETPSYLIHPTIEPGTEAKEAFVSRFYESDAGTIDYEFNGKSKRAVFMTNELTGWKIVGALEKSEITSATRSILYTTVAVIVVAVLLGALLVIAIIRSITSPLQRLIGATATIADGDLTQEIAVRSKDEIGRLSVSVNDMSHKLRDLIGGVLSASHNVAAASEQISATTEEIAKGSSVQAQASQYMHEQFSQLSHAINAVAVSAEEASQLAANTTVIARKGGEIVRLSVESMGQVSSRMEQLEKDSVKIGEIIEVIDDISEQTNLLALNAAIEAARAGEQGRGFAVVADEVRKLAERSGEATTQITSIIKEMQANTHKSVTAVSNGVSQSRQTGQAFEEIVGMINETEHKVNEIAAASEQQAAQADEVMQSIESISSASQEAAAASEETAATSQSLALLAEGLNKSISIFKVNSSREQG</sequence>
<dbReference type="PROSITE" id="PS50111">
    <property type="entry name" value="CHEMOTAXIS_TRANSDUC_2"/>
    <property type="match status" value="1"/>
</dbReference>
<keyword evidence="7 11" id="KW-0472">Membrane</keyword>
<proteinExistence type="inferred from homology"/>
<dbReference type="Proteomes" id="UP000515679">
    <property type="component" value="Chromosome"/>
</dbReference>
<dbReference type="PANTHER" id="PTHR32089:SF114">
    <property type="entry name" value="METHYL-ACCEPTING CHEMOTAXIS PROTEIN MCPB"/>
    <property type="match status" value="1"/>
</dbReference>
<feature type="domain" description="Methyl-accepting transducer" evidence="12">
    <location>
        <begin position="356"/>
        <end position="599"/>
    </location>
</feature>
<comment type="subcellular location">
    <subcellularLocation>
        <location evidence="1">Cell membrane</location>
        <topology evidence="1">Multi-pass membrane protein</topology>
    </subcellularLocation>
</comment>
<keyword evidence="4" id="KW-0145">Chemotaxis</keyword>
<keyword evidence="15" id="KW-1185">Reference proteome</keyword>
<name>A0A7G5BYD4_9BACL</name>
<evidence type="ECO:0000256" key="4">
    <source>
        <dbReference type="ARBA" id="ARBA00022500"/>
    </source>
</evidence>
<dbReference type="PROSITE" id="PS50885">
    <property type="entry name" value="HAMP"/>
    <property type="match status" value="1"/>
</dbReference>
<accession>A0A7G5BYD4</accession>
<reference evidence="14 15" key="1">
    <citation type="submission" date="2019-07" db="EMBL/GenBank/DDBJ databases">
        <authorList>
            <person name="Kim J.K."/>
            <person name="Cheong H.-M."/>
            <person name="Choi Y."/>
            <person name="Hwang K.J."/>
            <person name="Lee S."/>
            <person name="Choi C."/>
        </authorList>
    </citation>
    <scope>NUCLEOTIDE SEQUENCE [LARGE SCALE GENOMIC DNA]</scope>
    <source>
        <strain evidence="14 15">KS 22</strain>
    </source>
</reference>
<dbReference type="GO" id="GO:0006935">
    <property type="term" value="P:chemotaxis"/>
    <property type="evidence" value="ECO:0007669"/>
    <property type="project" value="UniProtKB-KW"/>
</dbReference>
<dbReference type="InterPro" id="IPR004089">
    <property type="entry name" value="MCPsignal_dom"/>
</dbReference>
<dbReference type="CDD" id="cd06225">
    <property type="entry name" value="HAMP"/>
    <property type="match status" value="1"/>
</dbReference>
<dbReference type="Pfam" id="PF00015">
    <property type="entry name" value="MCPsignal"/>
    <property type="match status" value="1"/>
</dbReference>
<dbReference type="RefSeq" id="WP_182303355.1">
    <property type="nucleotide sequence ID" value="NZ_CP041969.1"/>
</dbReference>
<dbReference type="KEGG" id="cchl:FPL14_12785"/>
<dbReference type="Gene3D" id="1.10.287.950">
    <property type="entry name" value="Methyl-accepting chemotaxis protein"/>
    <property type="match status" value="1"/>
</dbReference>
<evidence type="ECO:0000256" key="2">
    <source>
        <dbReference type="ARBA" id="ARBA00022475"/>
    </source>
</evidence>
<keyword evidence="8 10" id="KW-0807">Transducer</keyword>
<dbReference type="GO" id="GO:0007165">
    <property type="term" value="P:signal transduction"/>
    <property type="evidence" value="ECO:0007669"/>
    <property type="project" value="UniProtKB-KW"/>
</dbReference>